<keyword evidence="1" id="KW-0812">Transmembrane</keyword>
<evidence type="ECO:0000256" key="1">
    <source>
        <dbReference type="SAM" id="Phobius"/>
    </source>
</evidence>
<organism evidence="2 3">
    <name type="scientific">Aquaticitalea lipolytica</name>
    <dbReference type="NCBI Taxonomy" id="1247562"/>
    <lineage>
        <taxon>Bacteria</taxon>
        <taxon>Pseudomonadati</taxon>
        <taxon>Bacteroidota</taxon>
        <taxon>Flavobacteriia</taxon>
        <taxon>Flavobacteriales</taxon>
        <taxon>Flavobacteriaceae</taxon>
        <taxon>Aquaticitalea</taxon>
    </lineage>
</organism>
<keyword evidence="1" id="KW-0472">Membrane</keyword>
<evidence type="ECO:0000313" key="2">
    <source>
        <dbReference type="EMBL" id="GFZ91452.1"/>
    </source>
</evidence>
<protein>
    <submittedName>
        <fullName evidence="2">Uncharacterized protein</fullName>
    </submittedName>
</protein>
<comment type="caution">
    <text evidence="2">The sequence shown here is derived from an EMBL/GenBank/DDBJ whole genome shotgun (WGS) entry which is preliminary data.</text>
</comment>
<gene>
    <name evidence="2" type="ORF">GCM10011531_23950</name>
</gene>
<dbReference type="Proteomes" id="UP000598120">
    <property type="component" value="Unassembled WGS sequence"/>
</dbReference>
<sequence length="188" mass="21654">MASKVSKKDNSEDTTPEQKTSKLKVVKDFLLKHIVKVILLLLVIVVFIWSRIQISSLKSDFNQQKTEITKKYELKLDSLNIARMELTAKTFSWAVRSELQRQNKEQVELFFYDFIKSPQIEKLQYINSDNSTIELSTNKKEEGLIATSDFFKTNDQLTKSDSTSFKIATPIMGLNKKLGVVVIEVKKQ</sequence>
<keyword evidence="3" id="KW-1185">Reference proteome</keyword>
<keyword evidence="1" id="KW-1133">Transmembrane helix</keyword>
<dbReference type="RefSeq" id="WP_188606633.1">
    <property type="nucleotide sequence ID" value="NZ_BMIC01000006.1"/>
</dbReference>
<name>A0A8J2XHV6_9FLAO</name>
<dbReference type="AlphaFoldDB" id="A0A8J2XHV6"/>
<reference evidence="2 3" key="1">
    <citation type="journal article" date="2014" name="Int. J. Syst. Evol. Microbiol.">
        <title>Complete genome sequence of Corynebacterium casei LMG S-19264T (=DSM 44701T), isolated from a smear-ripened cheese.</title>
        <authorList>
            <consortium name="US DOE Joint Genome Institute (JGI-PGF)"/>
            <person name="Walter F."/>
            <person name="Albersmeier A."/>
            <person name="Kalinowski J."/>
            <person name="Ruckert C."/>
        </authorList>
    </citation>
    <scope>NUCLEOTIDE SEQUENCE [LARGE SCALE GENOMIC DNA]</scope>
    <source>
        <strain evidence="2 3">CGMCC 1.15295</strain>
    </source>
</reference>
<proteinExistence type="predicted"/>
<dbReference type="EMBL" id="BMIC01000006">
    <property type="protein sequence ID" value="GFZ91452.1"/>
    <property type="molecule type" value="Genomic_DNA"/>
</dbReference>
<accession>A0A8J2XHV6</accession>
<feature type="transmembrane region" description="Helical" evidence="1">
    <location>
        <begin position="29"/>
        <end position="49"/>
    </location>
</feature>
<evidence type="ECO:0000313" key="3">
    <source>
        <dbReference type="Proteomes" id="UP000598120"/>
    </source>
</evidence>